<gene>
    <name evidence="4" type="ORF">H4683_001453</name>
</gene>
<sequence>MRKNVKEIENVFHSHRFSIDSIIQNVMKKFKFRSICHQVGFKKQQGHSVTDIMTLLLLLPLILINSVNALYKSRYQNMTSMKKDTLYRLKNNECMPWRNLLLTIAKQFQKLVNPNKEVDAKAAFILDDTIDIRTGRKIEKISYVHDHVAGRKKSTLGFKNLTLGLFDGTSFIPLDFSLHAERALKQKHRKEQYTKERDPRSNGAKRKKECGVDKITSALTMLKRAVKHGFQAKYVLVDSWFPSKGFIF</sequence>
<dbReference type="Pfam" id="PF13546">
    <property type="entry name" value="DDE_5"/>
    <property type="match status" value="1"/>
</dbReference>
<keyword evidence="2" id="KW-0812">Transmembrane</keyword>
<feature type="transmembrane region" description="Helical" evidence="2">
    <location>
        <begin position="52"/>
        <end position="71"/>
    </location>
</feature>
<keyword evidence="5" id="KW-1185">Reference proteome</keyword>
<organism evidence="4 5">
    <name type="scientific">Sporosarcina limicola</name>
    <dbReference type="NCBI Taxonomy" id="34101"/>
    <lineage>
        <taxon>Bacteria</taxon>
        <taxon>Bacillati</taxon>
        <taxon>Bacillota</taxon>
        <taxon>Bacilli</taxon>
        <taxon>Bacillales</taxon>
        <taxon>Caryophanaceae</taxon>
        <taxon>Sporosarcina</taxon>
    </lineage>
</organism>
<reference evidence="4" key="1">
    <citation type="submission" date="2020-10" db="EMBL/GenBank/DDBJ databases">
        <title>Genomic Encyclopedia of Type Strains, Phase IV (KMG-IV): sequencing the most valuable type-strain genomes for metagenomic binning, comparative biology and taxonomic classification.</title>
        <authorList>
            <person name="Goeker M."/>
        </authorList>
    </citation>
    <scope>NUCLEOTIDE SEQUENCE</scope>
    <source>
        <strain evidence="4">DSM 13886</strain>
    </source>
</reference>
<protein>
    <recommendedName>
        <fullName evidence="3">Transposase IS701-like DDE domain-containing protein</fullName>
    </recommendedName>
</protein>
<evidence type="ECO:0000256" key="1">
    <source>
        <dbReference type="SAM" id="MobiDB-lite"/>
    </source>
</evidence>
<evidence type="ECO:0000259" key="3">
    <source>
        <dbReference type="Pfam" id="PF13546"/>
    </source>
</evidence>
<dbReference type="InterPro" id="IPR012337">
    <property type="entry name" value="RNaseH-like_sf"/>
</dbReference>
<dbReference type="EMBL" id="JADBEL010000005">
    <property type="protein sequence ID" value="MBE1554378.1"/>
    <property type="molecule type" value="Genomic_DNA"/>
</dbReference>
<proteinExistence type="predicted"/>
<evidence type="ECO:0000313" key="4">
    <source>
        <dbReference type="EMBL" id="MBE1554378.1"/>
    </source>
</evidence>
<dbReference type="SUPFAM" id="SSF53098">
    <property type="entry name" value="Ribonuclease H-like"/>
    <property type="match status" value="1"/>
</dbReference>
<keyword evidence="2" id="KW-1133">Transmembrane helix</keyword>
<evidence type="ECO:0000256" key="2">
    <source>
        <dbReference type="SAM" id="Phobius"/>
    </source>
</evidence>
<name>A0A927MGV1_9BACL</name>
<dbReference type="AlphaFoldDB" id="A0A927MGV1"/>
<accession>A0A927MGV1</accession>
<dbReference type="Proteomes" id="UP000658225">
    <property type="component" value="Unassembled WGS sequence"/>
</dbReference>
<keyword evidence="2" id="KW-0472">Membrane</keyword>
<evidence type="ECO:0000313" key="5">
    <source>
        <dbReference type="Proteomes" id="UP000658225"/>
    </source>
</evidence>
<comment type="caution">
    <text evidence="4">The sequence shown here is derived from an EMBL/GenBank/DDBJ whole genome shotgun (WGS) entry which is preliminary data.</text>
</comment>
<feature type="compositionally biased region" description="Basic and acidic residues" evidence="1">
    <location>
        <begin position="191"/>
        <end position="200"/>
    </location>
</feature>
<feature type="region of interest" description="Disordered" evidence="1">
    <location>
        <begin position="187"/>
        <end position="208"/>
    </location>
</feature>
<dbReference type="InterPro" id="IPR038721">
    <property type="entry name" value="IS701-like_DDE_dom"/>
</dbReference>
<feature type="domain" description="Transposase IS701-like DDE" evidence="3">
    <location>
        <begin position="79"/>
        <end position="244"/>
    </location>
</feature>